<dbReference type="OrthoDB" id="610424at2"/>
<dbReference type="Pfam" id="PF06739">
    <property type="entry name" value="SBBP"/>
    <property type="match status" value="1"/>
</dbReference>
<dbReference type="InterPro" id="IPR026444">
    <property type="entry name" value="Secre_tail"/>
</dbReference>
<feature type="signal peptide" evidence="1">
    <location>
        <begin position="1"/>
        <end position="18"/>
    </location>
</feature>
<accession>A0A212UCF6</accession>
<organism evidence="3 4">
    <name type="scientific">Hymenobacter gelipurpurascens</name>
    <dbReference type="NCBI Taxonomy" id="89968"/>
    <lineage>
        <taxon>Bacteria</taxon>
        <taxon>Pseudomonadati</taxon>
        <taxon>Bacteroidota</taxon>
        <taxon>Cytophagia</taxon>
        <taxon>Cytophagales</taxon>
        <taxon>Hymenobacteraceae</taxon>
        <taxon>Hymenobacter</taxon>
    </lineage>
</organism>
<protein>
    <submittedName>
        <fullName evidence="3">Por secretion system C-terminal sorting domain-containing protein</fullName>
    </submittedName>
</protein>
<evidence type="ECO:0000259" key="2">
    <source>
        <dbReference type="Pfam" id="PF18962"/>
    </source>
</evidence>
<proteinExistence type="predicted"/>
<keyword evidence="4" id="KW-1185">Reference proteome</keyword>
<gene>
    <name evidence="3" type="ORF">SAMN06265337_3119</name>
</gene>
<dbReference type="PANTHER" id="PTHR35580">
    <property type="entry name" value="CELL SURFACE GLYCOPROTEIN (S-LAYER PROTEIN)-LIKE PROTEIN"/>
    <property type="match status" value="1"/>
</dbReference>
<dbReference type="AlphaFoldDB" id="A0A212UCF6"/>
<keyword evidence="1" id="KW-0732">Signal</keyword>
<evidence type="ECO:0000313" key="4">
    <source>
        <dbReference type="Proteomes" id="UP000198131"/>
    </source>
</evidence>
<feature type="chain" id="PRO_5012216990" evidence="1">
    <location>
        <begin position="19"/>
        <end position="525"/>
    </location>
</feature>
<reference evidence="4" key="1">
    <citation type="submission" date="2017-06" db="EMBL/GenBank/DDBJ databases">
        <authorList>
            <person name="Varghese N."/>
            <person name="Submissions S."/>
        </authorList>
    </citation>
    <scope>NUCLEOTIDE SEQUENCE [LARGE SCALE GENOMIC DNA]</scope>
    <source>
        <strain evidence="4">DSM 11116</strain>
    </source>
</reference>
<dbReference type="Proteomes" id="UP000198131">
    <property type="component" value="Unassembled WGS sequence"/>
</dbReference>
<dbReference type="NCBIfam" id="TIGR04183">
    <property type="entry name" value="Por_Secre_tail"/>
    <property type="match status" value="1"/>
</dbReference>
<evidence type="ECO:0000313" key="3">
    <source>
        <dbReference type="EMBL" id="SNC75919.1"/>
    </source>
</evidence>
<sequence length="525" mass="55049">MKSLLILVLLFISLGLSAQPQNAFRWANQVPLNYPSLATDLGGNTVVTGSFTQPITINGKTVAPYGLEDVFVGRYSASGQLLWFTHIGGTGAKATGQDVAVDAAGNAYVAGVFNGTVNQNVAGTPLTMSDIIYASSYSLPFLVKVSPTGQTVWARQGKDRSGDIQSTSAVRVAVDPLGNATIIGYGTSTLTFGSITVGGNRTGIMVHFDAAGTATWGHTFSSSVTTLTRGIGADGSGNTYLTVRVTGNPFMDGQSIPGPVLTSVILAKFSGSSGALLWAAPITNADNTDLAVDLAGHATLIGPFSGAAQFSSRTLTSSSLEVYVARYNPDASLDWVRSLEALNSGTERIATNWAGSSVVALVNTSASPTHAKLLELNTHSGAVTWRQELGPGSTSGSNLAISPLEQVYVAGSFSGVLELGRTTLTSPTGAYFLTRIDRGPRGNSPHFADLISCYPNPTTTYLKLKLPAQYLPARAALFHMSGREVFSQALKANETELNMRSVKPGLYTLRVQLPDGVVTQQIQVK</sequence>
<dbReference type="InterPro" id="IPR010620">
    <property type="entry name" value="SBBP_repeat"/>
</dbReference>
<feature type="domain" description="Secretion system C-terminal sorting" evidence="2">
    <location>
        <begin position="454"/>
        <end position="522"/>
    </location>
</feature>
<dbReference type="Pfam" id="PF18962">
    <property type="entry name" value="Por_Secre_tail"/>
    <property type="match status" value="1"/>
</dbReference>
<name>A0A212UCF6_9BACT</name>
<dbReference type="PANTHER" id="PTHR35580:SF1">
    <property type="entry name" value="PHYTASE-LIKE DOMAIN-CONTAINING PROTEIN"/>
    <property type="match status" value="1"/>
</dbReference>
<dbReference type="InterPro" id="IPR052918">
    <property type="entry name" value="Motility_Chemotaxis_Reg"/>
</dbReference>
<dbReference type="RefSeq" id="WP_088844414.1">
    <property type="nucleotide sequence ID" value="NZ_FYEW01000002.1"/>
</dbReference>
<evidence type="ECO:0000256" key="1">
    <source>
        <dbReference type="SAM" id="SignalP"/>
    </source>
</evidence>
<dbReference type="EMBL" id="FYEW01000002">
    <property type="protein sequence ID" value="SNC75919.1"/>
    <property type="molecule type" value="Genomic_DNA"/>
</dbReference>